<dbReference type="Pfam" id="PF13365">
    <property type="entry name" value="Trypsin_2"/>
    <property type="match status" value="1"/>
</dbReference>
<name>A0A392MTU0_9FABA</name>
<dbReference type="AlphaFoldDB" id="A0A392MTU0"/>
<feature type="non-terminal residue" evidence="2">
    <location>
        <position position="234"/>
    </location>
</feature>
<dbReference type="Proteomes" id="UP000265520">
    <property type="component" value="Unassembled WGS sequence"/>
</dbReference>
<accession>A0A392MTU0</accession>
<dbReference type="InterPro" id="IPR043504">
    <property type="entry name" value="Peptidase_S1_PA_chymotrypsin"/>
</dbReference>
<organism evidence="2 3">
    <name type="scientific">Trifolium medium</name>
    <dbReference type="NCBI Taxonomy" id="97028"/>
    <lineage>
        <taxon>Eukaryota</taxon>
        <taxon>Viridiplantae</taxon>
        <taxon>Streptophyta</taxon>
        <taxon>Embryophyta</taxon>
        <taxon>Tracheophyta</taxon>
        <taxon>Spermatophyta</taxon>
        <taxon>Magnoliopsida</taxon>
        <taxon>eudicotyledons</taxon>
        <taxon>Gunneridae</taxon>
        <taxon>Pentapetalae</taxon>
        <taxon>rosids</taxon>
        <taxon>fabids</taxon>
        <taxon>Fabales</taxon>
        <taxon>Fabaceae</taxon>
        <taxon>Papilionoideae</taxon>
        <taxon>50 kb inversion clade</taxon>
        <taxon>NPAAA clade</taxon>
        <taxon>Hologalegina</taxon>
        <taxon>IRL clade</taxon>
        <taxon>Trifolieae</taxon>
        <taxon>Trifolium</taxon>
    </lineage>
</organism>
<keyword evidence="3" id="KW-1185">Reference proteome</keyword>
<gene>
    <name evidence="2" type="ORF">A2U01_0011860</name>
</gene>
<dbReference type="SUPFAM" id="SSF50494">
    <property type="entry name" value="Trypsin-like serine proteases"/>
    <property type="match status" value="1"/>
</dbReference>
<dbReference type="EMBL" id="LXQA010019374">
    <property type="protein sequence ID" value="MCH90937.1"/>
    <property type="molecule type" value="Genomic_DNA"/>
</dbReference>
<protein>
    <submittedName>
        <fullName evidence="2">Uncharacterized protein</fullName>
    </submittedName>
</protein>
<proteinExistence type="predicted"/>
<dbReference type="Gene3D" id="2.40.10.10">
    <property type="entry name" value="Trypsin-like serine proteases"/>
    <property type="match status" value="1"/>
</dbReference>
<dbReference type="InterPro" id="IPR009003">
    <property type="entry name" value="Peptidase_S1_PA"/>
</dbReference>
<reference evidence="2 3" key="1">
    <citation type="journal article" date="2018" name="Front. Plant Sci.">
        <title>Red Clover (Trifolium pratense) and Zigzag Clover (T. medium) - A Picture of Genomic Similarities and Differences.</title>
        <authorList>
            <person name="Dluhosova J."/>
            <person name="Istvanek J."/>
            <person name="Nedelnik J."/>
            <person name="Repkova J."/>
        </authorList>
    </citation>
    <scope>NUCLEOTIDE SEQUENCE [LARGE SCALE GENOMIC DNA]</scope>
    <source>
        <strain evidence="3">cv. 10/8</strain>
        <tissue evidence="2">Leaf</tissue>
    </source>
</reference>
<evidence type="ECO:0000313" key="3">
    <source>
        <dbReference type="Proteomes" id="UP000265520"/>
    </source>
</evidence>
<feature type="non-terminal residue" evidence="2">
    <location>
        <position position="1"/>
    </location>
</feature>
<evidence type="ECO:0000313" key="2">
    <source>
        <dbReference type="EMBL" id="MCH90937.1"/>
    </source>
</evidence>
<comment type="caution">
    <text evidence="2">The sequence shown here is derived from an EMBL/GenBank/DDBJ whole genome shotgun (WGS) entry which is preliminary data.</text>
</comment>
<feature type="region of interest" description="Disordered" evidence="1">
    <location>
        <begin position="1"/>
        <end position="24"/>
    </location>
</feature>
<sequence length="234" mass="25722">FHHSTCNLSNPEAQPLQPQHPHHGNLQNLYDSLKPLIWRLYVDEANNPNRNGTLTAFAVGPGLLMCTRKLNCDMVMVQIRGEGVEKIEVARLGSGKLEVGETIMAFGHPWQFFASGMVGHNIYPIMGHAWNADIFNWAKDDPTDMRDLSFEKNLLANCPIIQAAGMICGPGSSGSPVFNVKGEIVGMHLYGIKSFEVCVHVTALRSFLDNYLTVGGAAMHHQARGQSEVVAIEE</sequence>
<feature type="compositionally biased region" description="Polar residues" evidence="1">
    <location>
        <begin position="1"/>
        <end position="12"/>
    </location>
</feature>
<evidence type="ECO:0000256" key="1">
    <source>
        <dbReference type="SAM" id="MobiDB-lite"/>
    </source>
</evidence>